<dbReference type="AlphaFoldDB" id="A0A4R7BTF4"/>
<evidence type="ECO:0000259" key="4">
    <source>
        <dbReference type="Pfam" id="PF01464"/>
    </source>
</evidence>
<dbReference type="Pfam" id="PF01464">
    <property type="entry name" value="SLT"/>
    <property type="match status" value="1"/>
</dbReference>
<accession>A0A4R7BTF4</accession>
<evidence type="ECO:0000256" key="1">
    <source>
        <dbReference type="ARBA" id="ARBA00009387"/>
    </source>
</evidence>
<feature type="domain" description="Transglycosylase SLT" evidence="4">
    <location>
        <begin position="172"/>
        <end position="262"/>
    </location>
</feature>
<evidence type="ECO:0000313" key="6">
    <source>
        <dbReference type="Proteomes" id="UP000295122"/>
    </source>
</evidence>
<evidence type="ECO:0000256" key="2">
    <source>
        <dbReference type="SAM" id="MobiDB-lite"/>
    </source>
</evidence>
<keyword evidence="6" id="KW-1185">Reference proteome</keyword>
<gene>
    <name evidence="5" type="ORF">EV668_3513</name>
</gene>
<reference evidence="5 6" key="1">
    <citation type="submission" date="2019-03" db="EMBL/GenBank/DDBJ databases">
        <title>Genomic Encyclopedia of Type Strains, Phase IV (KMG-IV): sequencing the most valuable type-strain genomes for metagenomic binning, comparative biology and taxonomic classification.</title>
        <authorList>
            <person name="Goeker M."/>
        </authorList>
    </citation>
    <scope>NUCLEOTIDE SEQUENCE [LARGE SCALE GENOMIC DNA]</scope>
    <source>
        <strain evidence="5 6">DSM 25903</strain>
    </source>
</reference>
<keyword evidence="3" id="KW-0732">Signal</keyword>
<protein>
    <submittedName>
        <fullName evidence="5">Soluble lytic murein transglycosylase-like protein</fullName>
    </submittedName>
</protein>
<dbReference type="EMBL" id="SNZR01000014">
    <property type="protein sequence ID" value="TDR89028.1"/>
    <property type="molecule type" value="Genomic_DNA"/>
</dbReference>
<evidence type="ECO:0000256" key="3">
    <source>
        <dbReference type="SAM" id="SignalP"/>
    </source>
</evidence>
<feature type="signal peptide" evidence="3">
    <location>
        <begin position="1"/>
        <end position="23"/>
    </location>
</feature>
<feature type="compositionally biased region" description="Low complexity" evidence="2">
    <location>
        <begin position="107"/>
        <end position="120"/>
    </location>
</feature>
<name>A0A4R7BTF4_9HYPH</name>
<organism evidence="5 6">
    <name type="scientific">Enterovirga rhinocerotis</name>
    <dbReference type="NCBI Taxonomy" id="1339210"/>
    <lineage>
        <taxon>Bacteria</taxon>
        <taxon>Pseudomonadati</taxon>
        <taxon>Pseudomonadota</taxon>
        <taxon>Alphaproteobacteria</taxon>
        <taxon>Hyphomicrobiales</taxon>
        <taxon>Methylobacteriaceae</taxon>
        <taxon>Enterovirga</taxon>
    </lineage>
</organism>
<dbReference type="OrthoDB" id="9788661at2"/>
<dbReference type="InterPro" id="IPR008258">
    <property type="entry name" value="Transglycosylase_SLT_dom_1"/>
</dbReference>
<feature type="compositionally biased region" description="Low complexity" evidence="2">
    <location>
        <begin position="284"/>
        <end position="295"/>
    </location>
</feature>
<dbReference type="InterPro" id="IPR023346">
    <property type="entry name" value="Lysozyme-like_dom_sf"/>
</dbReference>
<feature type="region of interest" description="Disordered" evidence="2">
    <location>
        <begin position="29"/>
        <end position="131"/>
    </location>
</feature>
<dbReference type="RefSeq" id="WP_133772413.1">
    <property type="nucleotide sequence ID" value="NZ_SNZR01000014.1"/>
</dbReference>
<dbReference type="CDD" id="cd00254">
    <property type="entry name" value="LT-like"/>
    <property type="match status" value="1"/>
</dbReference>
<comment type="caution">
    <text evidence="5">The sequence shown here is derived from an EMBL/GenBank/DDBJ whole genome shotgun (WGS) entry which is preliminary data.</text>
</comment>
<feature type="compositionally biased region" description="Low complexity" evidence="2">
    <location>
        <begin position="62"/>
        <end position="90"/>
    </location>
</feature>
<dbReference type="Gene3D" id="1.10.530.10">
    <property type="match status" value="1"/>
</dbReference>
<dbReference type="SUPFAM" id="SSF53955">
    <property type="entry name" value="Lysozyme-like"/>
    <property type="match status" value="1"/>
</dbReference>
<feature type="chain" id="PRO_5020210039" evidence="3">
    <location>
        <begin position="24"/>
        <end position="308"/>
    </location>
</feature>
<sequence length="308" mass="31199">MLSRFLPAGVAALAVAISLPALAEPAPVSGGLIPPRKPDFGAARPSAEARKPAPARTAAIDPQALAPAKADAATPPGMAAAPPTGRDAAASEPGTEERTKRRRSRAAKAAAEPAVEAAPAPAQPAPPANPLQALFGGAGAAAAPASQAAAAAPAASGAAMNRSQLDARIAHHARINNVPESLVHRVVIRESRYNPRAVGRGGAMGLMQIKTATARGVGYQGGPAGLLDAETNLTYAVKYLAGAWRVSGGSHDRAVMHYARGYYYEAKRQGLAGPNRTARRGGRPEATPAVAAAPAPAQPPTLFSFFAQ</sequence>
<evidence type="ECO:0000313" key="5">
    <source>
        <dbReference type="EMBL" id="TDR89028.1"/>
    </source>
</evidence>
<comment type="similarity">
    <text evidence="1">Belongs to the virb1 family.</text>
</comment>
<dbReference type="Proteomes" id="UP000295122">
    <property type="component" value="Unassembled WGS sequence"/>
</dbReference>
<proteinExistence type="inferred from homology"/>
<feature type="region of interest" description="Disordered" evidence="2">
    <location>
        <begin position="273"/>
        <end position="296"/>
    </location>
</feature>